<evidence type="ECO:0000313" key="4">
    <source>
        <dbReference type="Proteomes" id="UP000313359"/>
    </source>
</evidence>
<feature type="region of interest" description="Disordered" evidence="2">
    <location>
        <begin position="1"/>
        <end position="27"/>
    </location>
</feature>
<evidence type="ECO:0008006" key="5">
    <source>
        <dbReference type="Google" id="ProtNLM"/>
    </source>
</evidence>
<gene>
    <name evidence="3" type="ORF">L227DRAFT_552942</name>
</gene>
<evidence type="ECO:0000313" key="3">
    <source>
        <dbReference type="EMBL" id="RPD56818.1"/>
    </source>
</evidence>
<reference evidence="3" key="1">
    <citation type="journal article" date="2018" name="Genome Biol. Evol.">
        <title>Genomics and development of Lentinus tigrinus, a white-rot wood-decaying mushroom with dimorphic fruiting bodies.</title>
        <authorList>
            <person name="Wu B."/>
            <person name="Xu Z."/>
            <person name="Knudson A."/>
            <person name="Carlson A."/>
            <person name="Chen N."/>
            <person name="Kovaka S."/>
            <person name="LaButti K."/>
            <person name="Lipzen A."/>
            <person name="Pennachio C."/>
            <person name="Riley R."/>
            <person name="Schakwitz W."/>
            <person name="Umezawa K."/>
            <person name="Ohm R.A."/>
            <person name="Grigoriev I.V."/>
            <person name="Nagy L.G."/>
            <person name="Gibbons J."/>
            <person name="Hibbett D."/>
        </authorList>
    </citation>
    <scope>NUCLEOTIDE SEQUENCE [LARGE SCALE GENOMIC DNA]</scope>
    <source>
        <strain evidence="3">ALCF2SS1-6</strain>
    </source>
</reference>
<dbReference type="Proteomes" id="UP000313359">
    <property type="component" value="Unassembled WGS sequence"/>
</dbReference>
<keyword evidence="1" id="KW-0560">Oxidoreductase</keyword>
<evidence type="ECO:0000256" key="2">
    <source>
        <dbReference type="SAM" id="MobiDB-lite"/>
    </source>
</evidence>
<dbReference type="PANTHER" id="PTHR35870">
    <property type="entry name" value="PROTEIN, PUTATIVE (AFU_ORTHOLOGUE AFUA_5G03330)-RELATED"/>
    <property type="match status" value="1"/>
</dbReference>
<keyword evidence="4" id="KW-1185">Reference proteome</keyword>
<dbReference type="PANTHER" id="PTHR35870:SF1">
    <property type="entry name" value="PROTEIN, PUTATIVE (AFU_ORTHOLOGUE AFUA_5G03330)-RELATED"/>
    <property type="match status" value="1"/>
</dbReference>
<dbReference type="Pfam" id="PF14027">
    <property type="entry name" value="Questin_oxidase"/>
    <property type="match status" value="1"/>
</dbReference>
<protein>
    <recommendedName>
        <fullName evidence="5">Oxidoreductase AflY</fullName>
    </recommendedName>
</protein>
<sequence length="512" mass="55794">MSVKTTELDTFFPLPSEAPSSRSPTRLPGITRASSEALVKTLKDDHVKWHAFFNDRGFHNHASHHLVAIYAMGAGGPLIEEAYQTHVVYMKPAFESPEPITAENFRKHLGKREFYNSYLEYFRALLLKEDVTYVIEEYLFSAKSNIGGPGIEGHPRMLNRFLAAIVHPMIHVGNGLELGLLGLVAEGLAQAAVHHDDGDTLIPPSLFEKETESATSAIDRLTALLPSLSLNKAPKPISTSGTKNTGVHAFTILARVLADQRFTPASLGLSSATMDPSLFERMNEQIGGAVVELTNEWIAGLEGEGATAEAIAQKIEEVAWMGALAYGVGGWAARESATTKKFNADFFYMHLVTSSLFLPTFAAYLSPQSTVLLLRSYFAVTLSWYIARGCAALPIRAFYDNVTAWPVPPGAPTKPVKDTLTPGDAAPNPWLPIVQTTIVHPAEHLCKTQRALMHNADLYGQRAAGDFAGLGLEGAEVLDGTLFIRIAGLTADRLGWMKEGQEAGEWDRVGFY</sequence>
<dbReference type="AlphaFoldDB" id="A0A5C2S0K2"/>
<dbReference type="STRING" id="1328759.A0A5C2S0K2"/>
<organism evidence="3 4">
    <name type="scientific">Lentinus tigrinus ALCF2SS1-6</name>
    <dbReference type="NCBI Taxonomy" id="1328759"/>
    <lineage>
        <taxon>Eukaryota</taxon>
        <taxon>Fungi</taxon>
        <taxon>Dikarya</taxon>
        <taxon>Basidiomycota</taxon>
        <taxon>Agaricomycotina</taxon>
        <taxon>Agaricomycetes</taxon>
        <taxon>Polyporales</taxon>
        <taxon>Polyporaceae</taxon>
        <taxon>Lentinus</taxon>
    </lineage>
</organism>
<evidence type="ECO:0000256" key="1">
    <source>
        <dbReference type="ARBA" id="ARBA00023002"/>
    </source>
</evidence>
<name>A0A5C2S0K2_9APHY</name>
<dbReference type="InterPro" id="IPR025337">
    <property type="entry name" value="Questin_oxidase-like"/>
</dbReference>
<proteinExistence type="predicted"/>
<dbReference type="GO" id="GO:0016491">
    <property type="term" value="F:oxidoreductase activity"/>
    <property type="evidence" value="ECO:0007669"/>
    <property type="project" value="UniProtKB-KW"/>
</dbReference>
<accession>A0A5C2S0K2</accession>
<dbReference type="OrthoDB" id="10004862at2759"/>
<dbReference type="EMBL" id="ML122285">
    <property type="protein sequence ID" value="RPD56818.1"/>
    <property type="molecule type" value="Genomic_DNA"/>
</dbReference>